<reference evidence="1" key="1">
    <citation type="journal article" date="2020" name="New Phytol.">
        <title>Comparative genomics reveals dynamic genome evolution in host specialist ectomycorrhizal fungi.</title>
        <authorList>
            <person name="Lofgren L.A."/>
            <person name="Nguyen N.H."/>
            <person name="Vilgalys R."/>
            <person name="Ruytinx J."/>
            <person name="Liao H.L."/>
            <person name="Branco S."/>
            <person name="Kuo A."/>
            <person name="LaButti K."/>
            <person name="Lipzen A."/>
            <person name="Andreopoulos W."/>
            <person name="Pangilinan J."/>
            <person name="Riley R."/>
            <person name="Hundley H."/>
            <person name="Na H."/>
            <person name="Barry K."/>
            <person name="Grigoriev I.V."/>
            <person name="Stajich J.E."/>
            <person name="Kennedy P.G."/>
        </authorList>
    </citation>
    <scope>NUCLEOTIDE SEQUENCE</scope>
    <source>
        <strain evidence="1">FC203</strain>
    </source>
</reference>
<evidence type="ECO:0000313" key="2">
    <source>
        <dbReference type="Proteomes" id="UP001195769"/>
    </source>
</evidence>
<dbReference type="EMBL" id="JABBWK010000015">
    <property type="protein sequence ID" value="KAG1902851.1"/>
    <property type="molecule type" value="Genomic_DNA"/>
</dbReference>
<dbReference type="RefSeq" id="XP_041228426.1">
    <property type="nucleotide sequence ID" value="XM_041376783.1"/>
</dbReference>
<sequence>MEWWVLEDFELVLEIPHTVQQSMSSESRPVLGHTIPAFEVLWHNGSSFTAIYLGLCWAREYYDRMGHSCAYSVAMFVDPCIALTWIEKYWDPDLVMDVKNNIKSLMEEYRAEKPHLAPQQATCPQHHGTTLATKYGLPGMKQTAAPKAQIPLHFGR</sequence>
<proteinExistence type="predicted"/>
<name>A0AAD4EBE4_9AGAM</name>
<dbReference type="AlphaFoldDB" id="A0AAD4EBE4"/>
<comment type="caution">
    <text evidence="1">The sequence shown here is derived from an EMBL/GenBank/DDBJ whole genome shotgun (WGS) entry which is preliminary data.</text>
</comment>
<organism evidence="1 2">
    <name type="scientific">Suillus fuscotomentosus</name>
    <dbReference type="NCBI Taxonomy" id="1912939"/>
    <lineage>
        <taxon>Eukaryota</taxon>
        <taxon>Fungi</taxon>
        <taxon>Dikarya</taxon>
        <taxon>Basidiomycota</taxon>
        <taxon>Agaricomycotina</taxon>
        <taxon>Agaricomycetes</taxon>
        <taxon>Agaricomycetidae</taxon>
        <taxon>Boletales</taxon>
        <taxon>Suillineae</taxon>
        <taxon>Suillaceae</taxon>
        <taxon>Suillus</taxon>
    </lineage>
</organism>
<dbReference type="GeneID" id="64671081"/>
<protein>
    <submittedName>
        <fullName evidence="1">Uncharacterized protein</fullName>
    </submittedName>
</protein>
<dbReference type="Proteomes" id="UP001195769">
    <property type="component" value="Unassembled WGS sequence"/>
</dbReference>
<accession>A0AAD4EBE4</accession>
<keyword evidence="2" id="KW-1185">Reference proteome</keyword>
<gene>
    <name evidence="1" type="ORF">F5891DRAFT_978325</name>
</gene>
<evidence type="ECO:0000313" key="1">
    <source>
        <dbReference type="EMBL" id="KAG1902851.1"/>
    </source>
</evidence>